<evidence type="ECO:0000256" key="3">
    <source>
        <dbReference type="ARBA" id="ARBA00023027"/>
    </source>
</evidence>
<sequence length="347" mass="38709">MKIKLALGTKLEQPYYDRVAEVCDIKKVGSLLNEGFIGEEELIEQCMGCEIIYIGSDLVTRRCLEKWKSAGLKLLGCGRGTPVNVDCQAARELNIPLVYCPGRNAQSVAEFTVGLMLALVRNIGMSCSKINDGTLLGDKVEDIYRTEGKKDVLWKNDKIFVRDIIPSGQELYGKTLGIVGFGAIGSKVGKIAKTFNMDVNVYDPFCPKKIIEEAGVKPCNLEELLINSDIITIHLPANDSTIGLIDSTWFEKMKPTSFLINTSRASVIEQKALIKALDNNQIAGAAMDVMWIEPCPKNHPLLHRDNVIITPHIAGWTYGVYLWQSRMICDEIIRYANNQEPQLVWKK</sequence>
<gene>
    <name evidence="5" type="ORF">EQM13_09905</name>
</gene>
<dbReference type="Gene3D" id="3.40.50.720">
    <property type="entry name" value="NAD(P)-binding Rossmann-like Domain"/>
    <property type="match status" value="2"/>
</dbReference>
<dbReference type="EMBL" id="CP035282">
    <property type="protein sequence ID" value="QAT61884.1"/>
    <property type="molecule type" value="Genomic_DNA"/>
</dbReference>
<comment type="similarity">
    <text evidence="1">Belongs to the D-isomer specific 2-hydroxyacid dehydrogenase family.</text>
</comment>
<feature type="domain" description="D-isomer specific 2-hydroxyacid dehydrogenase NAD-binding" evidence="4">
    <location>
        <begin position="162"/>
        <end position="314"/>
    </location>
</feature>
<proteinExistence type="inferred from homology"/>
<keyword evidence="6" id="KW-1185">Reference proteome</keyword>
<dbReference type="InterPro" id="IPR006140">
    <property type="entry name" value="D-isomer_DH_NAD-bd"/>
</dbReference>
<dbReference type="PANTHER" id="PTHR42789:SF1">
    <property type="entry name" value="D-ISOMER SPECIFIC 2-HYDROXYACID DEHYDROGENASE FAMILY PROTEIN (AFU_ORTHOLOGUE AFUA_6G10090)"/>
    <property type="match status" value="1"/>
</dbReference>
<dbReference type="FunFam" id="3.40.50.720:FF:000041">
    <property type="entry name" value="D-3-phosphoglycerate dehydrogenase"/>
    <property type="match status" value="1"/>
</dbReference>
<evidence type="ECO:0000313" key="6">
    <source>
        <dbReference type="Proteomes" id="UP000287969"/>
    </source>
</evidence>
<dbReference type="RefSeq" id="WP_128752556.1">
    <property type="nucleotide sequence ID" value="NZ_CP035282.1"/>
</dbReference>
<dbReference type="Proteomes" id="UP000287969">
    <property type="component" value="Chromosome"/>
</dbReference>
<reference evidence="6" key="1">
    <citation type="submission" date="2019-01" db="EMBL/GenBank/DDBJ databases">
        <title>Draft genomes of a novel of Sporanaerobacter strains.</title>
        <authorList>
            <person name="Ma S."/>
        </authorList>
    </citation>
    <scope>NUCLEOTIDE SEQUENCE [LARGE SCALE GENOMIC DNA]</scope>
    <source>
        <strain evidence="6">NJN-17</strain>
    </source>
</reference>
<dbReference type="GO" id="GO:0047545">
    <property type="term" value="F:(S)-2-hydroxyglutarate dehydrogenase activity"/>
    <property type="evidence" value="ECO:0007669"/>
    <property type="project" value="UniProtKB-ARBA"/>
</dbReference>
<dbReference type="PROSITE" id="PS00670">
    <property type="entry name" value="D_2_HYDROXYACID_DH_2"/>
    <property type="match status" value="1"/>
</dbReference>
<dbReference type="PANTHER" id="PTHR42789">
    <property type="entry name" value="D-ISOMER SPECIFIC 2-HYDROXYACID DEHYDROGENASE FAMILY PROTEIN (AFU_ORTHOLOGUE AFUA_6G10090)"/>
    <property type="match status" value="1"/>
</dbReference>
<dbReference type="SUPFAM" id="SSF51735">
    <property type="entry name" value="NAD(P)-binding Rossmann-fold domains"/>
    <property type="match status" value="1"/>
</dbReference>
<dbReference type="SUPFAM" id="SSF52283">
    <property type="entry name" value="Formate/glycerate dehydrogenase catalytic domain-like"/>
    <property type="match status" value="1"/>
</dbReference>
<organism evidence="5 6">
    <name type="scientific">Acidilutibacter cellobiosedens</name>
    <dbReference type="NCBI Taxonomy" id="2507161"/>
    <lineage>
        <taxon>Bacteria</taxon>
        <taxon>Bacillati</taxon>
        <taxon>Bacillota</taxon>
        <taxon>Tissierellia</taxon>
        <taxon>Tissierellales</taxon>
        <taxon>Acidilutibacteraceae</taxon>
        <taxon>Acidilutibacter</taxon>
    </lineage>
</organism>
<name>A0A410QDE0_9FIRM</name>
<dbReference type="KEGG" id="spoa:EQM13_09905"/>
<dbReference type="InterPro" id="IPR036291">
    <property type="entry name" value="NAD(P)-bd_dom_sf"/>
</dbReference>
<dbReference type="GO" id="GO:0004617">
    <property type="term" value="F:phosphoglycerate dehydrogenase activity"/>
    <property type="evidence" value="ECO:0007669"/>
    <property type="project" value="UniProtKB-ARBA"/>
</dbReference>
<evidence type="ECO:0000313" key="5">
    <source>
        <dbReference type="EMBL" id="QAT61884.1"/>
    </source>
</evidence>
<evidence type="ECO:0000256" key="1">
    <source>
        <dbReference type="ARBA" id="ARBA00005854"/>
    </source>
</evidence>
<evidence type="ECO:0000256" key="2">
    <source>
        <dbReference type="ARBA" id="ARBA00023002"/>
    </source>
</evidence>
<keyword evidence="2" id="KW-0560">Oxidoreductase</keyword>
<dbReference type="GO" id="GO:0051287">
    <property type="term" value="F:NAD binding"/>
    <property type="evidence" value="ECO:0007669"/>
    <property type="project" value="InterPro"/>
</dbReference>
<keyword evidence="3" id="KW-0520">NAD</keyword>
<dbReference type="InterPro" id="IPR029752">
    <property type="entry name" value="D-isomer_DH_CS1"/>
</dbReference>
<dbReference type="OrthoDB" id="9805416at2"/>
<evidence type="ECO:0000259" key="4">
    <source>
        <dbReference type="Pfam" id="PF02826"/>
    </source>
</evidence>
<protein>
    <submittedName>
        <fullName evidence="5">Hydroxyacid dehydrogenase</fullName>
    </submittedName>
</protein>
<dbReference type="GO" id="GO:0006564">
    <property type="term" value="P:L-serine biosynthetic process"/>
    <property type="evidence" value="ECO:0007669"/>
    <property type="project" value="UniProtKB-ARBA"/>
</dbReference>
<dbReference type="InterPro" id="IPR050857">
    <property type="entry name" value="D-2-hydroxyacid_DH"/>
</dbReference>
<accession>A0A410QDE0</accession>
<dbReference type="Pfam" id="PF02826">
    <property type="entry name" value="2-Hacid_dh_C"/>
    <property type="match status" value="1"/>
</dbReference>
<dbReference type="InterPro" id="IPR029753">
    <property type="entry name" value="D-isomer_DH_CS"/>
</dbReference>
<dbReference type="AlphaFoldDB" id="A0A410QDE0"/>
<dbReference type="PROSITE" id="PS00065">
    <property type="entry name" value="D_2_HYDROXYACID_DH_1"/>
    <property type="match status" value="1"/>
</dbReference>